<accession>A0A7X6GWH4</accession>
<comment type="catalytic activity">
    <reaction evidence="1">
        <text>2-phosphoglycolate + H2O = glycolate + phosphate</text>
        <dbReference type="Rhea" id="RHEA:14369"/>
        <dbReference type="ChEBI" id="CHEBI:15377"/>
        <dbReference type="ChEBI" id="CHEBI:29805"/>
        <dbReference type="ChEBI" id="CHEBI:43474"/>
        <dbReference type="ChEBI" id="CHEBI:58033"/>
        <dbReference type="EC" id="3.1.3.18"/>
    </reaction>
</comment>
<dbReference type="SUPFAM" id="SSF56784">
    <property type="entry name" value="HAD-like"/>
    <property type="match status" value="1"/>
</dbReference>
<dbReference type="NCBIfam" id="TIGR01549">
    <property type="entry name" value="HAD-SF-IA-v1"/>
    <property type="match status" value="1"/>
</dbReference>
<proteinExistence type="inferred from homology"/>
<comment type="caution">
    <text evidence="5">The sequence shown here is derived from an EMBL/GenBank/DDBJ whole genome shotgun (WGS) entry which is preliminary data.</text>
</comment>
<dbReference type="PANTHER" id="PTHR43434:SF1">
    <property type="entry name" value="PHOSPHOGLYCOLATE PHOSPHATASE"/>
    <property type="match status" value="1"/>
</dbReference>
<evidence type="ECO:0000313" key="6">
    <source>
        <dbReference type="Proteomes" id="UP000526408"/>
    </source>
</evidence>
<sequence length="221" mass="22857">MRCVIFDLDGTLADTAGDLIAACNAALGVLGHAPQLAMGADDATAFRGGRAMLRLAAGRLGVDDAEALVEAGYPVLLAAYGEAIDRHTTLYPGAMAAVARLKSNGIAVGICTNKPEGLAETLLRRMGVRDDFAALIGADTLPVRKPDPAPFREAVARSGGALDRSILIGDTITDRDTARAAGRPCALVTFGPTGRAVAELAPEALIDHYDGLDAIIDRLIP</sequence>
<dbReference type="EMBL" id="JAAZQQ010000001">
    <property type="protein sequence ID" value="NKX43651.1"/>
    <property type="molecule type" value="Genomic_DNA"/>
</dbReference>
<organism evidence="5 6">
    <name type="scientific">Roseicyclus persicicus</name>
    <dbReference type="NCBI Taxonomy" id="2650661"/>
    <lineage>
        <taxon>Bacteria</taxon>
        <taxon>Pseudomonadati</taxon>
        <taxon>Pseudomonadota</taxon>
        <taxon>Alphaproteobacteria</taxon>
        <taxon>Rhodobacterales</taxon>
        <taxon>Roseobacteraceae</taxon>
        <taxon>Roseicyclus</taxon>
    </lineage>
</organism>
<dbReference type="InterPro" id="IPR036412">
    <property type="entry name" value="HAD-like_sf"/>
</dbReference>
<dbReference type="Gene3D" id="1.10.150.240">
    <property type="entry name" value="Putative phosphatase, domain 2"/>
    <property type="match status" value="1"/>
</dbReference>
<comment type="pathway">
    <text evidence="2">Organic acid metabolism; glycolate biosynthesis; glycolate from 2-phosphoglycolate: step 1/1.</text>
</comment>
<dbReference type="SFLD" id="SFLDS00003">
    <property type="entry name" value="Haloacid_Dehalogenase"/>
    <property type="match status" value="1"/>
</dbReference>
<dbReference type="InterPro" id="IPR006439">
    <property type="entry name" value="HAD-SF_hydro_IA"/>
</dbReference>
<dbReference type="AlphaFoldDB" id="A0A7X6GWH4"/>
<dbReference type="Gene3D" id="3.40.50.1000">
    <property type="entry name" value="HAD superfamily/HAD-like"/>
    <property type="match status" value="1"/>
</dbReference>
<name>A0A7X6GWH4_9RHOB</name>
<evidence type="ECO:0000256" key="1">
    <source>
        <dbReference type="ARBA" id="ARBA00000830"/>
    </source>
</evidence>
<evidence type="ECO:0000256" key="3">
    <source>
        <dbReference type="ARBA" id="ARBA00006171"/>
    </source>
</evidence>
<comment type="similarity">
    <text evidence="3">Belongs to the HAD-like hydrolase superfamily. CbbY/CbbZ/Gph/YieH family.</text>
</comment>
<dbReference type="InterPro" id="IPR023214">
    <property type="entry name" value="HAD_sf"/>
</dbReference>
<dbReference type="InterPro" id="IPR023198">
    <property type="entry name" value="PGP-like_dom2"/>
</dbReference>
<dbReference type="RefSeq" id="WP_168622361.1">
    <property type="nucleotide sequence ID" value="NZ_JAAZQQ010000001.1"/>
</dbReference>
<keyword evidence="5" id="KW-0378">Hydrolase</keyword>
<dbReference type="GO" id="GO:0008967">
    <property type="term" value="F:phosphoglycolate phosphatase activity"/>
    <property type="evidence" value="ECO:0007669"/>
    <property type="project" value="UniProtKB-EC"/>
</dbReference>
<evidence type="ECO:0000256" key="4">
    <source>
        <dbReference type="ARBA" id="ARBA00013078"/>
    </source>
</evidence>
<dbReference type="PRINTS" id="PR00413">
    <property type="entry name" value="HADHALOGNASE"/>
</dbReference>
<evidence type="ECO:0000256" key="2">
    <source>
        <dbReference type="ARBA" id="ARBA00004818"/>
    </source>
</evidence>
<dbReference type="PANTHER" id="PTHR43434">
    <property type="entry name" value="PHOSPHOGLYCOLATE PHOSPHATASE"/>
    <property type="match status" value="1"/>
</dbReference>
<gene>
    <name evidence="5" type="ORF">HCU73_03540</name>
</gene>
<dbReference type="Proteomes" id="UP000526408">
    <property type="component" value="Unassembled WGS sequence"/>
</dbReference>
<dbReference type="InterPro" id="IPR050155">
    <property type="entry name" value="HAD-like_hydrolase_sf"/>
</dbReference>
<dbReference type="GO" id="GO:0006281">
    <property type="term" value="P:DNA repair"/>
    <property type="evidence" value="ECO:0007669"/>
    <property type="project" value="TreeGrafter"/>
</dbReference>
<reference evidence="5 6" key="1">
    <citation type="submission" date="2020-04" db="EMBL/GenBank/DDBJ databases">
        <authorList>
            <person name="Yoon J."/>
        </authorList>
    </citation>
    <scope>NUCLEOTIDE SEQUENCE [LARGE SCALE GENOMIC DNA]</scope>
    <source>
        <strain evidence="5 6">KMU-115</strain>
    </source>
</reference>
<evidence type="ECO:0000313" key="5">
    <source>
        <dbReference type="EMBL" id="NKX43651.1"/>
    </source>
</evidence>
<dbReference type="SFLD" id="SFLDG01129">
    <property type="entry name" value="C1.5:_HAD__Beta-PGM__Phosphata"/>
    <property type="match status" value="1"/>
</dbReference>
<keyword evidence="6" id="KW-1185">Reference proteome</keyword>
<protein>
    <recommendedName>
        <fullName evidence="4">phosphoglycolate phosphatase</fullName>
        <ecNumber evidence="4">3.1.3.18</ecNumber>
    </recommendedName>
</protein>
<dbReference type="EC" id="3.1.3.18" evidence="4"/>
<dbReference type="GO" id="GO:0005829">
    <property type="term" value="C:cytosol"/>
    <property type="evidence" value="ECO:0007669"/>
    <property type="project" value="TreeGrafter"/>
</dbReference>
<dbReference type="Pfam" id="PF00702">
    <property type="entry name" value="Hydrolase"/>
    <property type="match status" value="1"/>
</dbReference>